<sequence length="89" mass="10022">MTVVASRATTIRIYPGFSKVTDPDMAPSCSSGPDVTIASEYYMPVRSEDPRCSMAFVHQYGPRWHTRLQAPTALSCKKSNRCQLRPWLL</sequence>
<proteinExistence type="predicted"/>
<evidence type="ECO:0000313" key="1">
    <source>
        <dbReference type="EMBL" id="EGV93686.1"/>
    </source>
</evidence>
<name>G3HCE9_CRIGR</name>
<dbReference type="InParanoid" id="G3HCE9"/>
<protein>
    <submittedName>
        <fullName evidence="1">Uncharacterized protein</fullName>
    </submittedName>
</protein>
<dbReference type="AlphaFoldDB" id="G3HCE9"/>
<dbReference type="EMBL" id="JH000282">
    <property type="protein sequence ID" value="EGV93686.1"/>
    <property type="molecule type" value="Genomic_DNA"/>
</dbReference>
<accession>G3HCE9</accession>
<dbReference type="Proteomes" id="UP000001075">
    <property type="component" value="Unassembled WGS sequence"/>
</dbReference>
<reference evidence="2" key="1">
    <citation type="journal article" date="2011" name="Nat. Biotechnol.">
        <title>The genomic sequence of the Chinese hamster ovary (CHO)-K1 cell line.</title>
        <authorList>
            <person name="Xu X."/>
            <person name="Nagarajan H."/>
            <person name="Lewis N.E."/>
            <person name="Pan S."/>
            <person name="Cai Z."/>
            <person name="Liu X."/>
            <person name="Chen W."/>
            <person name="Xie M."/>
            <person name="Wang W."/>
            <person name="Hammond S."/>
            <person name="Andersen M.R."/>
            <person name="Neff N."/>
            <person name="Passarelli B."/>
            <person name="Koh W."/>
            <person name="Fan H.C."/>
            <person name="Wang J."/>
            <person name="Gui Y."/>
            <person name="Lee K.H."/>
            <person name="Betenbaugh M.J."/>
            <person name="Quake S.R."/>
            <person name="Famili I."/>
            <person name="Palsson B.O."/>
            <person name="Wang J."/>
        </authorList>
    </citation>
    <scope>NUCLEOTIDE SEQUENCE [LARGE SCALE GENOMIC DNA]</scope>
    <source>
        <strain evidence="2">CHO K1 cell line</strain>
    </source>
</reference>
<gene>
    <name evidence="1" type="ORF">I79_008159</name>
</gene>
<evidence type="ECO:0000313" key="2">
    <source>
        <dbReference type="Proteomes" id="UP000001075"/>
    </source>
</evidence>
<organism evidence="1 2">
    <name type="scientific">Cricetulus griseus</name>
    <name type="common">Chinese hamster</name>
    <name type="synonym">Cricetulus barabensis griseus</name>
    <dbReference type="NCBI Taxonomy" id="10029"/>
    <lineage>
        <taxon>Eukaryota</taxon>
        <taxon>Metazoa</taxon>
        <taxon>Chordata</taxon>
        <taxon>Craniata</taxon>
        <taxon>Vertebrata</taxon>
        <taxon>Euteleostomi</taxon>
        <taxon>Mammalia</taxon>
        <taxon>Eutheria</taxon>
        <taxon>Euarchontoglires</taxon>
        <taxon>Glires</taxon>
        <taxon>Rodentia</taxon>
        <taxon>Myomorpha</taxon>
        <taxon>Muroidea</taxon>
        <taxon>Cricetidae</taxon>
        <taxon>Cricetinae</taxon>
        <taxon>Cricetulus</taxon>
    </lineage>
</organism>